<dbReference type="SUPFAM" id="SSF69618">
    <property type="entry name" value="HemD-like"/>
    <property type="match status" value="1"/>
</dbReference>
<evidence type="ECO:0000313" key="3">
    <source>
        <dbReference type="Proteomes" id="UP000270620"/>
    </source>
</evidence>
<dbReference type="GO" id="GO:0006780">
    <property type="term" value="P:uroporphyrinogen III biosynthetic process"/>
    <property type="evidence" value="ECO:0007669"/>
    <property type="project" value="InterPro"/>
</dbReference>
<dbReference type="EMBL" id="RWBG01000001">
    <property type="protein sequence ID" value="RSK41444.1"/>
    <property type="molecule type" value="Genomic_DNA"/>
</dbReference>
<dbReference type="AlphaFoldDB" id="A0A428K4T4"/>
<dbReference type="Pfam" id="PF02602">
    <property type="entry name" value="HEM4"/>
    <property type="match status" value="1"/>
</dbReference>
<dbReference type="InterPro" id="IPR003754">
    <property type="entry name" value="4pyrrol_synth_uPrphyn_synth"/>
</dbReference>
<dbReference type="InterPro" id="IPR036108">
    <property type="entry name" value="4pyrrol_syn_uPrphyn_synt_sf"/>
</dbReference>
<dbReference type="Gene3D" id="3.40.50.10090">
    <property type="match status" value="2"/>
</dbReference>
<dbReference type="Proteomes" id="UP000270620">
    <property type="component" value="Unassembled WGS sequence"/>
</dbReference>
<dbReference type="InterPro" id="IPR039793">
    <property type="entry name" value="UROS/Hem4"/>
</dbReference>
<sequence>MTILSTKILTQEQKNVLTKANINVIDYNAITIDFLDFDDEIIAENAIITSKNAVKAVIDKKVVIKNCFCVGEKTKALLEENGQNVTKMTNYGTDLAKFIVKNHKNEHFWFFCNNIRRDELPNILTKNNISFKEVEVYKTALNKQLISKPFDAVLFFSPSGIESFTANNSLKNKAIFCIGKTTAKAAKPFAENIHIANKPTIESVLKSVVKQLTK</sequence>
<protein>
    <submittedName>
        <fullName evidence="2">Uroporphyrinogen-III synthase</fullName>
    </submittedName>
</protein>
<reference evidence="2 3" key="1">
    <citation type="submission" date="2018-12" db="EMBL/GenBank/DDBJ databases">
        <title>Mangrovimonas spongiae sp. nov., a novel member of the genus Mangrovimonas isolated from marine sponge.</title>
        <authorList>
            <person name="Zhuang L."/>
            <person name="Luo L."/>
        </authorList>
    </citation>
    <scope>NUCLEOTIDE SEQUENCE [LARGE SCALE GENOMIC DNA]</scope>
    <source>
        <strain evidence="2 3">HN-E26</strain>
    </source>
</reference>
<dbReference type="PANTHER" id="PTHR12390">
    <property type="entry name" value="UROPORPHYRINOGEN III SYNTHASE"/>
    <property type="match status" value="1"/>
</dbReference>
<dbReference type="CDD" id="cd06578">
    <property type="entry name" value="HemD"/>
    <property type="match status" value="1"/>
</dbReference>
<feature type="domain" description="Tetrapyrrole biosynthesis uroporphyrinogen III synthase" evidence="1">
    <location>
        <begin position="23"/>
        <end position="205"/>
    </location>
</feature>
<accession>A0A428K4T4</accession>
<dbReference type="PANTHER" id="PTHR12390:SF0">
    <property type="entry name" value="UROPORPHYRINOGEN-III SYNTHASE"/>
    <property type="match status" value="1"/>
</dbReference>
<name>A0A428K4T4_9FLAO</name>
<keyword evidence="3" id="KW-1185">Reference proteome</keyword>
<proteinExistence type="predicted"/>
<dbReference type="GO" id="GO:0004852">
    <property type="term" value="F:uroporphyrinogen-III synthase activity"/>
    <property type="evidence" value="ECO:0007669"/>
    <property type="project" value="InterPro"/>
</dbReference>
<comment type="caution">
    <text evidence="2">The sequence shown here is derived from an EMBL/GenBank/DDBJ whole genome shotgun (WGS) entry which is preliminary data.</text>
</comment>
<evidence type="ECO:0000313" key="2">
    <source>
        <dbReference type="EMBL" id="RSK41444.1"/>
    </source>
</evidence>
<evidence type="ECO:0000259" key="1">
    <source>
        <dbReference type="Pfam" id="PF02602"/>
    </source>
</evidence>
<dbReference type="RefSeq" id="WP_125466440.1">
    <property type="nucleotide sequence ID" value="NZ_RWBG01000001.1"/>
</dbReference>
<organism evidence="2 3">
    <name type="scientific">Mangrovimonas spongiae</name>
    <dbReference type="NCBI Taxonomy" id="2494697"/>
    <lineage>
        <taxon>Bacteria</taxon>
        <taxon>Pseudomonadati</taxon>
        <taxon>Bacteroidota</taxon>
        <taxon>Flavobacteriia</taxon>
        <taxon>Flavobacteriales</taxon>
        <taxon>Flavobacteriaceae</taxon>
        <taxon>Mangrovimonas</taxon>
    </lineage>
</organism>
<dbReference type="OrthoDB" id="1523900at2"/>
<dbReference type="GO" id="GO:0005829">
    <property type="term" value="C:cytosol"/>
    <property type="evidence" value="ECO:0007669"/>
    <property type="project" value="TreeGrafter"/>
</dbReference>
<gene>
    <name evidence="2" type="ORF">EJA19_00805</name>
</gene>